<gene>
    <name evidence="7" type="primary">122</name>
    <name evidence="7" type="ORF">SEA_VANLEE_122</name>
</gene>
<keyword evidence="3" id="KW-0460">Magnesium</keyword>
<evidence type="ECO:0000256" key="4">
    <source>
        <dbReference type="ARBA" id="ARBA00023125"/>
    </source>
</evidence>
<dbReference type="InterPro" id="IPR002176">
    <property type="entry name" value="X-over_junc_endoDNase_RuvC"/>
</dbReference>
<evidence type="ECO:0000256" key="5">
    <source>
        <dbReference type="ARBA" id="ARBA00023172"/>
    </source>
</evidence>
<evidence type="ECO:0000256" key="3">
    <source>
        <dbReference type="ARBA" id="ARBA00022842"/>
    </source>
</evidence>
<keyword evidence="5" id="KW-0233">DNA recombination</keyword>
<dbReference type="Proteomes" id="UP000683422">
    <property type="component" value="Segment"/>
</dbReference>
<keyword evidence="8" id="KW-1185">Reference proteome</keyword>
<dbReference type="Pfam" id="PF02075">
    <property type="entry name" value="RuvC"/>
    <property type="match status" value="1"/>
</dbReference>
<evidence type="ECO:0000256" key="1">
    <source>
        <dbReference type="ARBA" id="ARBA00009518"/>
    </source>
</evidence>
<comment type="similarity">
    <text evidence="1">Belongs to the RuvC family.</text>
</comment>
<sequence length="170" mass="17917">MAVILGVDPGSRWCGLCVREGRRLLGFEVIENPERVTFPASNAWVGQVLAAVSARIGEFGPDCVAVELLSKPSWHVGGGRAAANPSEVIATAQVLGAVQSLDTAIPVRLCPPGKMGSGPLGSYPVDLVSPAEQRAPNWKMRVGKGRLRHARSAWDVAGHGALVHRVAVSR</sequence>
<dbReference type="KEGG" id="vg:80020534"/>
<dbReference type="GO" id="GO:0006310">
    <property type="term" value="P:DNA recombination"/>
    <property type="evidence" value="ECO:0007669"/>
    <property type="project" value="UniProtKB-KW"/>
</dbReference>
<organism evidence="7 8">
    <name type="scientific">Gordonia phage VanLee</name>
    <dbReference type="NCBI Taxonomy" id="2845816"/>
    <lineage>
        <taxon>Viruses</taxon>
        <taxon>Duplodnaviria</taxon>
        <taxon>Heunggongvirae</taxon>
        <taxon>Uroviricota</taxon>
        <taxon>Caudoviricetes</taxon>
        <taxon>Kruegerviridae</taxon>
        <taxon>Vanleevirus</taxon>
        <taxon>Vanleevirus vanlee</taxon>
    </lineage>
</organism>
<proteinExistence type="inferred from homology"/>
<keyword evidence="2" id="KW-0227">DNA damage</keyword>
<evidence type="ECO:0000256" key="6">
    <source>
        <dbReference type="ARBA" id="ARBA00023204"/>
    </source>
</evidence>
<keyword evidence="4" id="KW-0238">DNA-binding</keyword>
<dbReference type="InterPro" id="IPR012337">
    <property type="entry name" value="RNaseH-like_sf"/>
</dbReference>
<dbReference type="GeneID" id="80020534"/>
<evidence type="ECO:0000313" key="8">
    <source>
        <dbReference type="Proteomes" id="UP000683422"/>
    </source>
</evidence>
<evidence type="ECO:0000256" key="2">
    <source>
        <dbReference type="ARBA" id="ARBA00022763"/>
    </source>
</evidence>
<evidence type="ECO:0000313" key="7">
    <source>
        <dbReference type="EMBL" id="QWS68239.1"/>
    </source>
</evidence>
<reference evidence="7" key="1">
    <citation type="submission" date="2021-04" db="EMBL/GenBank/DDBJ databases">
        <authorList>
            <person name="Barnhill K.B."/>
            <person name="Biggs A.M."/>
            <person name="Bland J."/>
            <person name="Choudhary H.M."/>
            <person name="Crogan R.E."/>
            <person name="Finocchiaro A.B."/>
            <person name="Franco V."/>
            <person name="Fuller T.A."/>
            <person name="Hanwacker C.G."/>
            <person name="Howard Z.E."/>
            <person name="Iqbal M."/>
            <person name="Mathew A.M."/>
            <person name="Miller S."/>
            <person name="Padhye S."/>
            <person name="Rainey E."/>
            <person name="Rodriguez A."/>
            <person name="Stewart E."/>
            <person name="Otero L.A."/>
            <person name="Chase M.A."/>
            <person name="Pollenz R.S."/>
            <person name="Garlena R.A."/>
            <person name="Russell D.A."/>
            <person name="Jacobs-Sera D."/>
            <person name="Hatfull G.F."/>
        </authorList>
    </citation>
    <scope>NUCLEOTIDE SEQUENCE</scope>
</reference>
<name>A0A8F2DAB6_9CAUD</name>
<dbReference type="EMBL" id="MZ028627">
    <property type="protein sequence ID" value="QWS68239.1"/>
    <property type="molecule type" value="Genomic_DNA"/>
</dbReference>
<accession>A0A8F2DAB6</accession>
<dbReference type="SUPFAM" id="SSF53098">
    <property type="entry name" value="Ribonuclease H-like"/>
    <property type="match status" value="1"/>
</dbReference>
<protein>
    <submittedName>
        <fullName evidence="7">RuvC-like resolvase</fullName>
    </submittedName>
</protein>
<dbReference type="GO" id="GO:0006281">
    <property type="term" value="P:DNA repair"/>
    <property type="evidence" value="ECO:0007669"/>
    <property type="project" value="UniProtKB-KW"/>
</dbReference>
<dbReference type="GO" id="GO:0004520">
    <property type="term" value="F:DNA endonuclease activity"/>
    <property type="evidence" value="ECO:0007669"/>
    <property type="project" value="InterPro"/>
</dbReference>
<dbReference type="GO" id="GO:0003677">
    <property type="term" value="F:DNA binding"/>
    <property type="evidence" value="ECO:0007669"/>
    <property type="project" value="UniProtKB-KW"/>
</dbReference>
<dbReference type="Gene3D" id="3.30.420.10">
    <property type="entry name" value="Ribonuclease H-like superfamily/Ribonuclease H"/>
    <property type="match status" value="1"/>
</dbReference>
<keyword evidence="6" id="KW-0234">DNA repair</keyword>
<dbReference type="InterPro" id="IPR036397">
    <property type="entry name" value="RNaseH_sf"/>
</dbReference>
<dbReference type="RefSeq" id="YP_010755863.1">
    <property type="nucleotide sequence ID" value="NC_073474.1"/>
</dbReference>